<comment type="caution">
    <text evidence="1">The sequence shown here is derived from an EMBL/GenBank/DDBJ whole genome shotgun (WGS) entry which is preliminary data.</text>
</comment>
<dbReference type="SUPFAM" id="SSF47781">
    <property type="entry name" value="RuvA domain 2-like"/>
    <property type="match status" value="1"/>
</dbReference>
<dbReference type="EMBL" id="VWMK01000012">
    <property type="protein sequence ID" value="KAA3763917.1"/>
    <property type="molecule type" value="Genomic_DNA"/>
</dbReference>
<accession>A0A7J4XHX3</accession>
<organism evidence="1 2">
    <name type="scientific">Bacteroides salyersiae</name>
    <dbReference type="NCBI Taxonomy" id="291644"/>
    <lineage>
        <taxon>Bacteria</taxon>
        <taxon>Pseudomonadati</taxon>
        <taxon>Bacteroidota</taxon>
        <taxon>Bacteroidia</taxon>
        <taxon>Bacteroidales</taxon>
        <taxon>Bacteroidaceae</taxon>
        <taxon>Bacteroides</taxon>
    </lineage>
</organism>
<dbReference type="RefSeq" id="WP_130058859.1">
    <property type="nucleotide sequence ID" value="NZ_JADNPJ010000009.1"/>
</dbReference>
<sequence length="676" mass="79000">MKNTWLLRLSIVINFLLIIPVNNAQNPSVSFLDDVMEDISVNNDEEEELNWENVIEELSERIQQPVNLNSATKEQLEQFPFLNDIQIENLLAYVYINGQMQTIYELQLVEEMDWETIHYLLPFVCVQPVHKREAYPSLKSIFKYGKHELLTRMDIPFYTRKGYEQTYLGPPIYHSLRYGFRYKEHIYAGMTGEKDAGEPFGALHNKQGYDYYSYYLFISRLGRLKTLALGNYRLSFGQGLVISTDFLMGKGASFSSFTFRSGGIRKHSSTDEYNYFRGIAAAVNLNKYFVLSGFYSYRHMDGVVQEGEITSIYKTGLHRSRKEADKKNVFTMQLAGGNITYTNNHLKLGLTGIYYFFNHPFEPDLREYSKYNMHGNRFYNAGLEYGYRWHRFSFQGETAIGKKGFATLNKIRYSPMQGAHLSLIYHYYAHDYWAMFARSFGESSSVQNENGWCLSGEITPSRYWKLFASIDLFSFPWWKYRISKPSQGVDGLLQVTFAPHENLTMYLNYRYKRKERDVSGTNGKITLPVYHHRLRYRLNYSPGELFSFRTTADYNHFHSLGKLPGQGYQLTQVITCRPLHFPLKTELQGSYFHTDDYDTRVYIAEKGLLYTFYTPSFQGEGVRVAINLRYDLNTHWMVIAKFGQTIYMNRSEIGSGYDLIASNKKADLQMQLRLKF</sequence>
<protein>
    <submittedName>
        <fullName evidence="1">Helix-hairpin-helix domain-containing protein</fullName>
    </submittedName>
</protein>
<evidence type="ECO:0000313" key="1">
    <source>
        <dbReference type="EMBL" id="KAA3763917.1"/>
    </source>
</evidence>
<proteinExistence type="predicted"/>
<dbReference type="Proteomes" id="UP000422221">
    <property type="component" value="Unassembled WGS sequence"/>
</dbReference>
<gene>
    <name evidence="1" type="ORF">F3F73_12950</name>
</gene>
<evidence type="ECO:0000313" key="2">
    <source>
        <dbReference type="Proteomes" id="UP000422221"/>
    </source>
</evidence>
<reference evidence="1 2" key="1">
    <citation type="journal article" date="2019" name="Nat. Med.">
        <title>A library of human gut bacterial isolates paired with longitudinal multiomics data enables mechanistic microbiome research.</title>
        <authorList>
            <person name="Poyet M."/>
            <person name="Groussin M."/>
            <person name="Gibbons S.M."/>
            <person name="Avila-Pacheco J."/>
            <person name="Jiang X."/>
            <person name="Kearney S.M."/>
            <person name="Perrotta A.R."/>
            <person name="Berdy B."/>
            <person name="Zhao S."/>
            <person name="Lieberman T.D."/>
            <person name="Swanson P.K."/>
            <person name="Smith M."/>
            <person name="Roesemann S."/>
            <person name="Alexander J.E."/>
            <person name="Rich S.A."/>
            <person name="Livny J."/>
            <person name="Vlamakis H."/>
            <person name="Clish C."/>
            <person name="Bullock K."/>
            <person name="Deik A."/>
            <person name="Scott J."/>
            <person name="Pierce K.A."/>
            <person name="Xavier R.J."/>
            <person name="Alm E.J."/>
        </authorList>
    </citation>
    <scope>NUCLEOTIDE SEQUENCE [LARGE SCALE GENOMIC DNA]</scope>
    <source>
        <strain evidence="1 2">BIOML-A10</strain>
    </source>
</reference>
<dbReference type="AlphaFoldDB" id="A0A7J4XHX3"/>
<dbReference type="InterPro" id="IPR010994">
    <property type="entry name" value="RuvA_2-like"/>
</dbReference>
<name>A0A7J4XHX3_9BACE</name>